<dbReference type="NCBIfam" id="TIGR00254">
    <property type="entry name" value="GGDEF"/>
    <property type="match status" value="1"/>
</dbReference>
<protein>
    <submittedName>
        <fullName evidence="4">EAL domain-containing protein</fullName>
    </submittedName>
</protein>
<dbReference type="InterPro" id="IPR029787">
    <property type="entry name" value="Nucleotide_cyclase"/>
</dbReference>
<dbReference type="Gene3D" id="6.20.270.20">
    <property type="entry name" value="LapD/MoxY periplasmic domain"/>
    <property type="match status" value="1"/>
</dbReference>
<gene>
    <name evidence="4" type="ORF">KAK11_15995</name>
</gene>
<dbReference type="PROSITE" id="PS50887">
    <property type="entry name" value="GGDEF"/>
    <property type="match status" value="1"/>
</dbReference>
<feature type="domain" description="HAMP" evidence="2">
    <location>
        <begin position="170"/>
        <end position="221"/>
    </location>
</feature>
<dbReference type="InterPro" id="IPR043128">
    <property type="entry name" value="Rev_trsase/Diguanyl_cyclase"/>
</dbReference>
<proteinExistence type="predicted"/>
<reference evidence="4 5" key="1">
    <citation type="submission" date="2021-04" db="EMBL/GenBank/DDBJ databases">
        <title>The genome sequence of type strain Ideonella paludis KCTC 32238.</title>
        <authorList>
            <person name="Liu Y."/>
        </authorList>
    </citation>
    <scope>NUCLEOTIDE SEQUENCE [LARGE SCALE GENOMIC DNA]</scope>
    <source>
        <strain evidence="4 5">KCTC 32238</strain>
    </source>
</reference>
<dbReference type="SMART" id="SM00304">
    <property type="entry name" value="HAMP"/>
    <property type="match status" value="1"/>
</dbReference>
<dbReference type="InterPro" id="IPR001633">
    <property type="entry name" value="EAL_dom"/>
</dbReference>
<dbReference type="Pfam" id="PF00563">
    <property type="entry name" value="EAL"/>
    <property type="match status" value="1"/>
</dbReference>
<evidence type="ECO:0000313" key="5">
    <source>
        <dbReference type="Proteomes" id="UP000672097"/>
    </source>
</evidence>
<dbReference type="Gene3D" id="3.30.70.270">
    <property type="match status" value="1"/>
</dbReference>
<dbReference type="Gene3D" id="3.20.20.450">
    <property type="entry name" value="EAL domain"/>
    <property type="match status" value="1"/>
</dbReference>
<dbReference type="SMART" id="SM00267">
    <property type="entry name" value="GGDEF"/>
    <property type="match status" value="1"/>
</dbReference>
<dbReference type="PROSITE" id="PS50885">
    <property type="entry name" value="HAMP"/>
    <property type="match status" value="1"/>
</dbReference>
<feature type="domain" description="GGDEF" evidence="3">
    <location>
        <begin position="263"/>
        <end position="392"/>
    </location>
</feature>
<dbReference type="SUPFAM" id="SSF55073">
    <property type="entry name" value="Nucleotide cyclase"/>
    <property type="match status" value="1"/>
</dbReference>
<dbReference type="PROSITE" id="PS50883">
    <property type="entry name" value="EAL"/>
    <property type="match status" value="1"/>
</dbReference>
<dbReference type="InterPro" id="IPR035919">
    <property type="entry name" value="EAL_sf"/>
</dbReference>
<evidence type="ECO:0000259" key="1">
    <source>
        <dbReference type="PROSITE" id="PS50883"/>
    </source>
</evidence>
<dbReference type="SMART" id="SM00052">
    <property type="entry name" value="EAL"/>
    <property type="match status" value="1"/>
</dbReference>
<dbReference type="PANTHER" id="PTHR33121:SF79">
    <property type="entry name" value="CYCLIC DI-GMP PHOSPHODIESTERASE PDED-RELATED"/>
    <property type="match status" value="1"/>
</dbReference>
<keyword evidence="5" id="KW-1185">Reference proteome</keyword>
<evidence type="ECO:0000313" key="4">
    <source>
        <dbReference type="EMBL" id="MBQ0936830.1"/>
    </source>
</evidence>
<dbReference type="Gene3D" id="3.30.110.200">
    <property type="match status" value="1"/>
</dbReference>
<dbReference type="Pfam" id="PF16448">
    <property type="entry name" value="LapD_MoxY_N"/>
    <property type="match status" value="1"/>
</dbReference>
<dbReference type="EMBL" id="JAGQDG010000006">
    <property type="protein sequence ID" value="MBQ0936830.1"/>
    <property type="molecule type" value="Genomic_DNA"/>
</dbReference>
<dbReference type="InterPro" id="IPR042461">
    <property type="entry name" value="LapD_MoxY_peri_C"/>
</dbReference>
<organism evidence="4 5">
    <name type="scientific">Ideonella paludis</name>
    <dbReference type="NCBI Taxonomy" id="1233411"/>
    <lineage>
        <taxon>Bacteria</taxon>
        <taxon>Pseudomonadati</taxon>
        <taxon>Pseudomonadota</taxon>
        <taxon>Betaproteobacteria</taxon>
        <taxon>Burkholderiales</taxon>
        <taxon>Sphaerotilaceae</taxon>
        <taxon>Ideonella</taxon>
    </lineage>
</organism>
<sequence length="639" mass="69293">MSLIRQVWLLLVLTLSLAFVGALGITVQSARGYLEGQLGLKNNDVAQSLALTLSQQRSDATAMELMIASQFDTGNYELISLRSPTGAVLVERRAQRATTAAPDWFVRWLGVEPNAGLALVSDGWKQIGRVEVRSQSSFVNDQLWQGTLRTLAVLSLLAVGAGAVATLGVRRIRAPLDQAVQQADAITERRFVTVSEPSVPELRNVTRAMNAMVARLKSMFDEQAAQVEQLRRQAHCDPLTGLSNRAYFMGRLRVLLGSEDGSAAGALILMRFVDLQGLNRRLGHPATDRLLQEAASAVLESVRRTGGGEVGRLNGSDFAMVVPDVESLRDPALDVSARLRSLLKTHEGDINIVIGAVRWWHGAPISSLLAAADQALAKAEARGPFAVEMDDAGEGLILGEDTWRQHLQQALLERRGELVEFALVNAMGAVVHQECPLRLRLEPEGPLVPAAQWLPMARRTEMTARIDEMAVELALKAIAMDGRARAVNLSPGSLRDSSFIYRLRDLVRAAPSQAPGLWLEVAEAGALTHLEEVRELVEHLRPSGARVGLEHAGERLSESRALLEAGLDFIKLDASTTEGLASDRARAQHIEGMTRMLHGIGLSVFAEGVIDTLDAQVLWECGVDGITGPVVQHLLPSAR</sequence>
<comment type="caution">
    <text evidence="4">The sequence shown here is derived from an EMBL/GenBank/DDBJ whole genome shotgun (WGS) entry which is preliminary data.</text>
</comment>
<dbReference type="InterPro" id="IPR003660">
    <property type="entry name" value="HAMP_dom"/>
</dbReference>
<dbReference type="Proteomes" id="UP000672097">
    <property type="component" value="Unassembled WGS sequence"/>
</dbReference>
<name>A0ABS5E0A1_9BURK</name>
<evidence type="ECO:0000259" key="2">
    <source>
        <dbReference type="PROSITE" id="PS50885"/>
    </source>
</evidence>
<dbReference type="SUPFAM" id="SSF141868">
    <property type="entry name" value="EAL domain-like"/>
    <property type="match status" value="1"/>
</dbReference>
<dbReference type="Pfam" id="PF00990">
    <property type="entry name" value="GGDEF"/>
    <property type="match status" value="1"/>
</dbReference>
<accession>A0ABS5E0A1</accession>
<feature type="domain" description="EAL" evidence="1">
    <location>
        <begin position="400"/>
        <end position="639"/>
    </location>
</feature>
<dbReference type="PANTHER" id="PTHR33121">
    <property type="entry name" value="CYCLIC DI-GMP PHOSPHODIESTERASE PDEF"/>
    <property type="match status" value="1"/>
</dbReference>
<dbReference type="InterPro" id="IPR000160">
    <property type="entry name" value="GGDEF_dom"/>
</dbReference>
<dbReference type="InterPro" id="IPR050706">
    <property type="entry name" value="Cyclic-di-GMP_PDE-like"/>
</dbReference>
<evidence type="ECO:0000259" key="3">
    <source>
        <dbReference type="PROSITE" id="PS50887"/>
    </source>
</evidence>
<dbReference type="RefSeq" id="WP_210810222.1">
    <property type="nucleotide sequence ID" value="NZ_JAGQDG010000006.1"/>
</dbReference>
<dbReference type="CDD" id="cd01948">
    <property type="entry name" value="EAL"/>
    <property type="match status" value="1"/>
</dbReference>
<dbReference type="InterPro" id="IPR032244">
    <property type="entry name" value="LapD_MoxY_N"/>
</dbReference>